<dbReference type="PANTHER" id="PTHR34677:SF3">
    <property type="entry name" value="BACTERIAL IG-LIKE DOMAIN-CONTAINING PROTEIN"/>
    <property type="match status" value="1"/>
</dbReference>
<dbReference type="InterPro" id="IPR044048">
    <property type="entry name" value="Big_12"/>
</dbReference>
<dbReference type="Pfam" id="PF19078">
    <property type="entry name" value="Big_12"/>
    <property type="match status" value="1"/>
</dbReference>
<dbReference type="EMBL" id="CM026428">
    <property type="protein sequence ID" value="KAG0565865.1"/>
    <property type="molecule type" value="Genomic_DNA"/>
</dbReference>
<feature type="transmembrane region" description="Helical" evidence="2">
    <location>
        <begin position="908"/>
        <end position="928"/>
    </location>
</feature>
<feature type="compositionally biased region" description="Polar residues" evidence="1">
    <location>
        <begin position="1264"/>
        <end position="1282"/>
    </location>
</feature>
<feature type="compositionally biased region" description="Polar residues" evidence="1">
    <location>
        <begin position="1233"/>
        <end position="1257"/>
    </location>
</feature>
<evidence type="ECO:0000313" key="5">
    <source>
        <dbReference type="Proteomes" id="UP000822688"/>
    </source>
</evidence>
<evidence type="ECO:0000256" key="1">
    <source>
        <dbReference type="SAM" id="MobiDB-lite"/>
    </source>
</evidence>
<feature type="transmembrane region" description="Helical" evidence="2">
    <location>
        <begin position="968"/>
        <end position="992"/>
    </location>
</feature>
<proteinExistence type="predicted"/>
<feature type="compositionally biased region" description="Basic and acidic residues" evidence="1">
    <location>
        <begin position="1286"/>
        <end position="1299"/>
    </location>
</feature>
<accession>A0A8T0H541</accession>
<evidence type="ECO:0000313" key="4">
    <source>
        <dbReference type="EMBL" id="KAG0565865.1"/>
    </source>
</evidence>
<feature type="transmembrane region" description="Helical" evidence="2">
    <location>
        <begin position="719"/>
        <end position="737"/>
    </location>
</feature>
<keyword evidence="2" id="KW-0812">Transmembrane</keyword>
<sequence length="1299" mass="142220">MVQLFLPVQFSSWSKDSHGNSFRPRMLTRTGSDSSLFMGNCKVLHLWLGYAAFLALFGAVSVHGQGGLSITFTETPLTGSSKSYATFRFDVFAENGSSPCLEQQCSIQCKLDETAFQDCPSREASFENLVEGEHVFIVSAQVQNGSFASSQFSWVVDTVPPTAVLDGGHAFTNKINVSIIIAFSEVCENSGGFVCTNASTCELLVFGAATVIPSTVEEIEKGRVYTLLVELSSAVPRGRVVVTLARSACADAAGNLFQRTDNSTFVIHFDRTIPTVNMWTTIPDYDIAIGSGHQTIQATNKISDLRIYLDFNEPITTTAEGLLALLNVSDGILSATHRNTAANRRFGYVLRNIENVSVVTISLPGNVVASRYGTLVPKSSSTTFLFDTKRPQVHLSTSYPAKSKNHIVTIEVHFTEAVFGFNSSGVTLSGGSLTSFREISKSTYMLEVNVVDNTLVSAFVPDNQCVDIAGNLNLASSTLQVRHYTTPAVSIVLYYLTTAGLLTTAFVSGALTISSAVLAAVGALSDHETGSIGIDPSRNLLGMASHLQIFALSDWLSVSLPIEYREVTSGLQWLIPHVKTPWQHSHPAQGNSEFERKVMTSIPSIIENSFRGRRRLFAIGNTFVSKFDHRGRLLGANTTVYGPAFGRDDYEFYFLNPLSYMSVVKESKYAGWRDFQQNMFWIGVISGAFVLLHILFLRFVRWRTNRCLRGALTIPRPELFILILAIPGLCQASAFIIRGGTAMGIVTGVFLLLIPVVFLLTVTILVIHGICFRALVQYKEFRSRVDESNDSSQLPRKQSKVVTILAGTGFPGMWVRRGTLALTFLPRYGLLFEDRKGPPKMIAVDAEHVYAKSRFDNSVDTDDDSDEVEVSCFHQTVGCARAAYILLDLSRRIILGVLFGAYPRSDHSWSQVLLVFGINLVQFVYLVLVRPFRRRGVQLVETTSLLCEVGVFSVALALLAVGNPTENHFAAGILMLGFLLTSFVAELVNEWYAIMKQLLSLSTSTQEPSLKEGLKMLLGGFLILFIPRSSWSRFVNIPPPPPTEAVPAALSSSNPFQEKKMTESILEGQSAAHIGSPLRSRGAPESLIPGLYHPGSPSFIDPRSTPQSAKSKDEDTGSPPSGELRPEGGAPKTWNTKRAIEGKKSKGATKDSKTEELKMLRELAKASFTRRKRDIDDYGTEQGAGSGRGGLGTPVDIFSPSESPQRKDQKRYTRRRRQFRGISMEGHTDDSISEATSDAETLQDNPPSLPDTVSTCFDSRALMASSSRSTKPGSGHSDSLSPNLPLREHGIAIRPLEER</sequence>
<dbReference type="Proteomes" id="UP000822688">
    <property type="component" value="Chromosome 7"/>
</dbReference>
<comment type="caution">
    <text evidence="4">The sequence shown here is derived from an EMBL/GenBank/DDBJ whole genome shotgun (WGS) entry which is preliminary data.</text>
</comment>
<feature type="compositionally biased region" description="Basic and acidic residues" evidence="1">
    <location>
        <begin position="1138"/>
        <end position="1164"/>
    </location>
</feature>
<keyword evidence="5" id="KW-1185">Reference proteome</keyword>
<keyword evidence="2" id="KW-0472">Membrane</keyword>
<protein>
    <recommendedName>
        <fullName evidence="3">Bacterial Ig-like domain-containing protein</fullName>
    </recommendedName>
</protein>
<reference evidence="4" key="1">
    <citation type="submission" date="2020-06" db="EMBL/GenBank/DDBJ databases">
        <title>WGS assembly of Ceratodon purpureus strain R40.</title>
        <authorList>
            <person name="Carey S.B."/>
            <person name="Jenkins J."/>
            <person name="Shu S."/>
            <person name="Lovell J.T."/>
            <person name="Sreedasyam A."/>
            <person name="Maumus F."/>
            <person name="Tiley G.P."/>
            <person name="Fernandez-Pozo N."/>
            <person name="Barry K."/>
            <person name="Chen C."/>
            <person name="Wang M."/>
            <person name="Lipzen A."/>
            <person name="Daum C."/>
            <person name="Saski C.A."/>
            <person name="Payton A.C."/>
            <person name="Mcbreen J.C."/>
            <person name="Conrad R.E."/>
            <person name="Kollar L.M."/>
            <person name="Olsson S."/>
            <person name="Huttunen S."/>
            <person name="Landis J.B."/>
            <person name="Wickett N.J."/>
            <person name="Johnson M.G."/>
            <person name="Rensing S.A."/>
            <person name="Grimwood J."/>
            <person name="Schmutz J."/>
            <person name="Mcdaniel S.F."/>
        </authorList>
    </citation>
    <scope>NUCLEOTIDE SEQUENCE</scope>
    <source>
        <strain evidence="4">R40</strain>
    </source>
</reference>
<name>A0A8T0H541_CERPU</name>
<feature type="region of interest" description="Disordered" evidence="1">
    <location>
        <begin position="1044"/>
        <end position="1299"/>
    </location>
</feature>
<feature type="transmembrane region" description="Helical" evidence="2">
    <location>
        <begin position="679"/>
        <end position="699"/>
    </location>
</feature>
<dbReference type="PANTHER" id="PTHR34677">
    <property type="match status" value="1"/>
</dbReference>
<gene>
    <name evidence="4" type="ORF">KC19_7G019000</name>
</gene>
<evidence type="ECO:0000256" key="2">
    <source>
        <dbReference type="SAM" id="Phobius"/>
    </source>
</evidence>
<evidence type="ECO:0000259" key="3">
    <source>
        <dbReference type="Pfam" id="PF19078"/>
    </source>
</evidence>
<organism evidence="4 5">
    <name type="scientific">Ceratodon purpureus</name>
    <name type="common">Fire moss</name>
    <name type="synonym">Dicranum purpureum</name>
    <dbReference type="NCBI Taxonomy" id="3225"/>
    <lineage>
        <taxon>Eukaryota</taxon>
        <taxon>Viridiplantae</taxon>
        <taxon>Streptophyta</taxon>
        <taxon>Embryophyta</taxon>
        <taxon>Bryophyta</taxon>
        <taxon>Bryophytina</taxon>
        <taxon>Bryopsida</taxon>
        <taxon>Dicranidae</taxon>
        <taxon>Pseudoditrichales</taxon>
        <taxon>Ditrichaceae</taxon>
        <taxon>Ceratodon</taxon>
    </lineage>
</organism>
<feature type="compositionally biased region" description="Gly residues" evidence="1">
    <location>
        <begin position="1182"/>
        <end position="1192"/>
    </location>
</feature>
<feature type="transmembrane region" description="Helical" evidence="2">
    <location>
        <begin position="940"/>
        <end position="962"/>
    </location>
</feature>
<feature type="domain" description="Bacterial Ig-like" evidence="3">
    <location>
        <begin position="387"/>
        <end position="478"/>
    </location>
</feature>
<feature type="transmembrane region" description="Helical" evidence="2">
    <location>
        <begin position="749"/>
        <end position="776"/>
    </location>
</feature>
<keyword evidence="2" id="KW-1133">Transmembrane helix</keyword>